<evidence type="ECO:0000313" key="9">
    <source>
        <dbReference type="Proteomes" id="UP001371224"/>
    </source>
</evidence>
<sequence length="368" mass="38444">DARSENMTGAAGSHSRDNDSVPGPLTVIPPLLLAAVLIASGVAKLRRPDDLAGWADLGVPAVFRRTWLLKFHPWGEIVLGLALALLGGLLGELAAIVALALMIGYLVFVARIVRSGADASCACFGVRKRVTGATITRNAWYVALAATVAATTWANPLWGGPLMALSGDRWLWALGLLAAAITVAITMWPTPEETSTADPGISEVAGAPASDDDLDYIRSRTPAVPVTLAGGELTDLRTLSMTGRPLLALQLNPGCGSCVDVYESLDEIRATLPEVSVRLLLSQDPGDSAWTETGEPESLHDPHRYVSQSIGTSRTPSAVLFGLDGLLAGGPVTGAQEIQSFVGDIYESLHGERPARATSRPSGTPATG</sequence>
<evidence type="ECO:0000259" key="7">
    <source>
        <dbReference type="Pfam" id="PF07291"/>
    </source>
</evidence>
<evidence type="ECO:0000256" key="3">
    <source>
        <dbReference type="ARBA" id="ARBA00022989"/>
    </source>
</evidence>
<comment type="caution">
    <text evidence="8">The sequence shown here is derived from an EMBL/GenBank/DDBJ whole genome shotgun (WGS) entry which is preliminary data.</text>
</comment>
<feature type="region of interest" description="Disordered" evidence="5">
    <location>
        <begin position="1"/>
        <end position="22"/>
    </location>
</feature>
<evidence type="ECO:0000313" key="8">
    <source>
        <dbReference type="EMBL" id="MEJ1089357.1"/>
    </source>
</evidence>
<accession>A0ABU8LFD9</accession>
<feature type="domain" description="Methylamine utilisation protein MauE" evidence="7">
    <location>
        <begin position="27"/>
        <end position="149"/>
    </location>
</feature>
<evidence type="ECO:0000256" key="2">
    <source>
        <dbReference type="ARBA" id="ARBA00022692"/>
    </source>
</evidence>
<keyword evidence="2 6" id="KW-0812">Transmembrane</keyword>
<protein>
    <submittedName>
        <fullName evidence="8">MauE/DoxX family redox-associated membrane protein</fullName>
    </submittedName>
</protein>
<keyword evidence="9" id="KW-1185">Reference proteome</keyword>
<dbReference type="Proteomes" id="UP001371224">
    <property type="component" value="Unassembled WGS sequence"/>
</dbReference>
<proteinExistence type="predicted"/>
<comment type="subcellular location">
    <subcellularLocation>
        <location evidence="1">Membrane</location>
        <topology evidence="1">Multi-pass membrane protein</topology>
    </subcellularLocation>
</comment>
<dbReference type="InterPro" id="IPR009908">
    <property type="entry name" value="Methylamine_util_MauE"/>
</dbReference>
<feature type="transmembrane region" description="Helical" evidence="6">
    <location>
        <begin position="77"/>
        <end position="108"/>
    </location>
</feature>
<dbReference type="EMBL" id="JBBDGM010000012">
    <property type="protein sequence ID" value="MEJ1089357.1"/>
    <property type="molecule type" value="Genomic_DNA"/>
</dbReference>
<organism evidence="8 9">
    <name type="scientific">Microbacterium bandirmense</name>
    <dbReference type="NCBI Taxonomy" id="3122050"/>
    <lineage>
        <taxon>Bacteria</taxon>
        <taxon>Bacillati</taxon>
        <taxon>Actinomycetota</taxon>
        <taxon>Actinomycetes</taxon>
        <taxon>Micrococcales</taxon>
        <taxon>Microbacteriaceae</taxon>
        <taxon>Microbacterium</taxon>
    </lineage>
</organism>
<feature type="transmembrane region" description="Helical" evidence="6">
    <location>
        <begin position="138"/>
        <end position="158"/>
    </location>
</feature>
<name>A0ABU8LFD9_9MICO</name>
<feature type="transmembrane region" description="Helical" evidence="6">
    <location>
        <begin position="21"/>
        <end position="43"/>
    </location>
</feature>
<keyword evidence="3 6" id="KW-1133">Transmembrane helix</keyword>
<feature type="non-terminal residue" evidence="8">
    <location>
        <position position="1"/>
    </location>
</feature>
<evidence type="ECO:0000256" key="5">
    <source>
        <dbReference type="SAM" id="MobiDB-lite"/>
    </source>
</evidence>
<evidence type="ECO:0000256" key="1">
    <source>
        <dbReference type="ARBA" id="ARBA00004141"/>
    </source>
</evidence>
<evidence type="ECO:0000256" key="4">
    <source>
        <dbReference type="ARBA" id="ARBA00023136"/>
    </source>
</evidence>
<keyword evidence="4 6" id="KW-0472">Membrane</keyword>
<dbReference type="Pfam" id="PF07291">
    <property type="entry name" value="MauE"/>
    <property type="match status" value="1"/>
</dbReference>
<gene>
    <name evidence="8" type="ORF">WDU99_13635</name>
</gene>
<feature type="transmembrane region" description="Helical" evidence="6">
    <location>
        <begin position="170"/>
        <end position="188"/>
    </location>
</feature>
<reference evidence="8 9" key="1">
    <citation type="submission" date="2024-02" db="EMBL/GenBank/DDBJ databases">
        <authorList>
            <person name="Saticioglu I.B."/>
        </authorList>
    </citation>
    <scope>NUCLEOTIDE SEQUENCE [LARGE SCALE GENOMIC DNA]</scope>
    <source>
        <strain evidence="8 9">Mu-80</strain>
    </source>
</reference>
<evidence type="ECO:0000256" key="6">
    <source>
        <dbReference type="SAM" id="Phobius"/>
    </source>
</evidence>